<feature type="region of interest" description="Disordered" evidence="1">
    <location>
        <begin position="130"/>
        <end position="181"/>
    </location>
</feature>
<accession>A0ABW3IKE5</accession>
<keyword evidence="3" id="KW-1185">Reference proteome</keyword>
<comment type="caution">
    <text evidence="2">The sequence shown here is derived from an EMBL/GenBank/DDBJ whole genome shotgun (WGS) entry which is preliminary data.</text>
</comment>
<sequence length="181" mass="20130">MARKEPIGAGAVSSQVALARFFNVCRQHVREVNAAVRLDPEGPWPWEHIWAVFGFAPETDREIEELQEPLLRPKAIQHATGYNARELRGFAADPRSRPANFPHAISLTKRVTRYRASELRAYLAGEPLPTYPILKPRRTNQSTDPKTVSKSRANSPNSTGGNDILAAIASNNAPPVEEDRK</sequence>
<reference evidence="3" key="1">
    <citation type="journal article" date="2019" name="Int. J. Syst. Evol. Microbiol.">
        <title>The Global Catalogue of Microorganisms (GCM) 10K type strain sequencing project: providing services to taxonomists for standard genome sequencing and annotation.</title>
        <authorList>
            <consortium name="The Broad Institute Genomics Platform"/>
            <consortium name="The Broad Institute Genome Sequencing Center for Infectious Disease"/>
            <person name="Wu L."/>
            <person name="Ma J."/>
        </authorList>
    </citation>
    <scope>NUCLEOTIDE SEQUENCE [LARGE SCALE GENOMIC DNA]</scope>
    <source>
        <strain evidence="3">CCUG 60524</strain>
    </source>
</reference>
<dbReference type="RefSeq" id="WP_386071987.1">
    <property type="nucleotide sequence ID" value="NZ_JBHTJT010000003.1"/>
</dbReference>
<name>A0ABW3IKE5_9RHOB</name>
<dbReference type="Proteomes" id="UP001597108">
    <property type="component" value="Unassembled WGS sequence"/>
</dbReference>
<proteinExistence type="predicted"/>
<feature type="compositionally biased region" description="Polar residues" evidence="1">
    <location>
        <begin position="139"/>
        <end position="161"/>
    </location>
</feature>
<organism evidence="2 3">
    <name type="scientific">Tropicimonas aquimaris</name>
    <dbReference type="NCBI Taxonomy" id="914152"/>
    <lineage>
        <taxon>Bacteria</taxon>
        <taxon>Pseudomonadati</taxon>
        <taxon>Pseudomonadota</taxon>
        <taxon>Alphaproteobacteria</taxon>
        <taxon>Rhodobacterales</taxon>
        <taxon>Roseobacteraceae</taxon>
        <taxon>Tropicimonas</taxon>
    </lineage>
</organism>
<evidence type="ECO:0000313" key="3">
    <source>
        <dbReference type="Proteomes" id="UP001597108"/>
    </source>
</evidence>
<gene>
    <name evidence="2" type="ORF">ACFQ2S_01020</name>
</gene>
<protein>
    <submittedName>
        <fullName evidence="2">Uncharacterized protein</fullName>
    </submittedName>
</protein>
<dbReference type="EMBL" id="JBHTJT010000003">
    <property type="protein sequence ID" value="MFD0978223.1"/>
    <property type="molecule type" value="Genomic_DNA"/>
</dbReference>
<evidence type="ECO:0000256" key="1">
    <source>
        <dbReference type="SAM" id="MobiDB-lite"/>
    </source>
</evidence>
<evidence type="ECO:0000313" key="2">
    <source>
        <dbReference type="EMBL" id="MFD0978223.1"/>
    </source>
</evidence>